<reference evidence="2" key="2">
    <citation type="submission" date="2021-08" db="EMBL/GenBank/DDBJ databases">
        <authorList>
            <person name="Gostincar C."/>
            <person name="Sun X."/>
            <person name="Song Z."/>
            <person name="Gunde-Cimerman N."/>
        </authorList>
    </citation>
    <scope>NUCLEOTIDE SEQUENCE</scope>
    <source>
        <strain evidence="2">EXF-9911</strain>
    </source>
</reference>
<proteinExistence type="predicted"/>
<reference evidence="2" key="1">
    <citation type="journal article" date="2021" name="J Fungi (Basel)">
        <title>Virulence traits and population genomics of the black yeast Aureobasidium melanogenum.</title>
        <authorList>
            <person name="Cernosa A."/>
            <person name="Sun X."/>
            <person name="Gostincar C."/>
            <person name="Fang C."/>
            <person name="Gunde-Cimerman N."/>
            <person name="Song Z."/>
        </authorList>
    </citation>
    <scope>NUCLEOTIDE SEQUENCE</scope>
    <source>
        <strain evidence="2">EXF-9911</strain>
    </source>
</reference>
<organism evidence="2 3">
    <name type="scientific">Aureobasidium melanogenum</name>
    <name type="common">Aureobasidium pullulans var. melanogenum</name>
    <dbReference type="NCBI Taxonomy" id="46634"/>
    <lineage>
        <taxon>Eukaryota</taxon>
        <taxon>Fungi</taxon>
        <taxon>Dikarya</taxon>
        <taxon>Ascomycota</taxon>
        <taxon>Pezizomycotina</taxon>
        <taxon>Dothideomycetes</taxon>
        <taxon>Dothideomycetidae</taxon>
        <taxon>Dothideales</taxon>
        <taxon>Saccotheciaceae</taxon>
        <taxon>Aureobasidium</taxon>
    </lineage>
</organism>
<feature type="non-terminal residue" evidence="2">
    <location>
        <position position="114"/>
    </location>
</feature>
<feature type="region of interest" description="Disordered" evidence="1">
    <location>
        <begin position="17"/>
        <end position="75"/>
    </location>
</feature>
<accession>A0A9P8EMS0</accession>
<evidence type="ECO:0000256" key="1">
    <source>
        <dbReference type="SAM" id="MobiDB-lite"/>
    </source>
</evidence>
<dbReference type="Proteomes" id="UP000779574">
    <property type="component" value="Unassembled WGS sequence"/>
</dbReference>
<name>A0A9P8EMS0_AURME</name>
<protein>
    <submittedName>
        <fullName evidence="2">Uncharacterized protein</fullName>
    </submittedName>
</protein>
<sequence>MSLSPSLSASLAASITRMADKRITGQEYLDEDEDEREDEGEGEDEAEHSDDGDLDELEDSDKDGSDEVDGSEDDHVFIGVFNPRHSRGESTFRLRTERRADGMGYNIVPITNTH</sequence>
<evidence type="ECO:0000313" key="2">
    <source>
        <dbReference type="EMBL" id="KAG9694299.1"/>
    </source>
</evidence>
<feature type="compositionally biased region" description="Acidic residues" evidence="1">
    <location>
        <begin position="28"/>
        <end position="72"/>
    </location>
</feature>
<evidence type="ECO:0000313" key="3">
    <source>
        <dbReference type="Proteomes" id="UP000779574"/>
    </source>
</evidence>
<dbReference type="EMBL" id="JAHFXF010000166">
    <property type="protein sequence ID" value="KAG9694299.1"/>
    <property type="molecule type" value="Genomic_DNA"/>
</dbReference>
<dbReference type="AlphaFoldDB" id="A0A9P8EMS0"/>
<comment type="caution">
    <text evidence="2">The sequence shown here is derived from an EMBL/GenBank/DDBJ whole genome shotgun (WGS) entry which is preliminary data.</text>
</comment>
<gene>
    <name evidence="2" type="ORF">KCU76_g5336</name>
</gene>